<organism evidence="1 2">
    <name type="scientific">Ostreobium quekettii</name>
    <dbReference type="NCBI Taxonomy" id="121088"/>
    <lineage>
        <taxon>Eukaryota</taxon>
        <taxon>Viridiplantae</taxon>
        <taxon>Chlorophyta</taxon>
        <taxon>core chlorophytes</taxon>
        <taxon>Ulvophyceae</taxon>
        <taxon>TCBD clade</taxon>
        <taxon>Bryopsidales</taxon>
        <taxon>Ostreobineae</taxon>
        <taxon>Ostreobiaceae</taxon>
        <taxon>Ostreobium</taxon>
    </lineage>
</organism>
<dbReference type="Proteomes" id="UP000708148">
    <property type="component" value="Unassembled WGS sequence"/>
</dbReference>
<protein>
    <submittedName>
        <fullName evidence="1">Uncharacterized protein</fullName>
    </submittedName>
</protein>
<reference evidence="1" key="1">
    <citation type="submission" date="2020-12" db="EMBL/GenBank/DDBJ databases">
        <authorList>
            <person name="Iha C."/>
        </authorList>
    </citation>
    <scope>NUCLEOTIDE SEQUENCE</scope>
</reference>
<sequence>MTSQARIEGRLAPTAVYLARLLVEICIQELYGVSLLVALMYLSDCAQTFSSAVLSYCRKFTSSVILLPTARILDRSEIGRQQQAHTSGIELQACKCLGACKPNARVTRQCVMHCQCSESHCAQQHLADSKALSFVAQRQKLIKHAHCGAQGIENKQLAIGVL</sequence>
<keyword evidence="2" id="KW-1185">Reference proteome</keyword>
<evidence type="ECO:0000313" key="2">
    <source>
        <dbReference type="Proteomes" id="UP000708148"/>
    </source>
</evidence>
<proteinExistence type="predicted"/>
<evidence type="ECO:0000313" key="1">
    <source>
        <dbReference type="EMBL" id="CAD7699669.1"/>
    </source>
</evidence>
<gene>
    <name evidence="1" type="ORF">OSTQU699_LOCUS5028</name>
</gene>
<name>A0A8S1J0W3_9CHLO</name>
<accession>A0A8S1J0W3</accession>
<dbReference type="EMBL" id="CAJHUC010001086">
    <property type="protein sequence ID" value="CAD7699669.1"/>
    <property type="molecule type" value="Genomic_DNA"/>
</dbReference>
<comment type="caution">
    <text evidence="1">The sequence shown here is derived from an EMBL/GenBank/DDBJ whole genome shotgun (WGS) entry which is preliminary data.</text>
</comment>
<dbReference type="AlphaFoldDB" id="A0A8S1J0W3"/>